<evidence type="ECO:0000256" key="1">
    <source>
        <dbReference type="ARBA" id="ARBA00022679"/>
    </source>
</evidence>
<dbReference type="PANTHER" id="PTHR12358">
    <property type="entry name" value="SPHINGOSINE KINASE"/>
    <property type="match status" value="1"/>
</dbReference>
<dbReference type="AlphaFoldDB" id="A0A2W5T208"/>
<keyword evidence="3" id="KW-0418">Kinase</keyword>
<dbReference type="EMBL" id="QFQP01000041">
    <property type="protein sequence ID" value="PZR05986.1"/>
    <property type="molecule type" value="Genomic_DNA"/>
</dbReference>
<evidence type="ECO:0000313" key="7">
    <source>
        <dbReference type="Proteomes" id="UP000249061"/>
    </source>
</evidence>
<reference evidence="6 7" key="1">
    <citation type="submission" date="2017-08" db="EMBL/GenBank/DDBJ databases">
        <title>Infants hospitalized years apart are colonized by the same room-sourced microbial strains.</title>
        <authorList>
            <person name="Brooks B."/>
            <person name="Olm M.R."/>
            <person name="Firek B.A."/>
            <person name="Baker R."/>
            <person name="Thomas B.C."/>
            <person name="Morowitz M.J."/>
            <person name="Banfield J.F."/>
        </authorList>
    </citation>
    <scope>NUCLEOTIDE SEQUENCE [LARGE SCALE GENOMIC DNA]</scope>
    <source>
        <strain evidence="6">S2_003_000_R2_14</strain>
    </source>
</reference>
<dbReference type="InterPro" id="IPR017438">
    <property type="entry name" value="ATP-NAD_kinase_N"/>
</dbReference>
<keyword evidence="4" id="KW-0067">ATP-binding</keyword>
<proteinExistence type="predicted"/>
<sequence length="302" mass="33093">MKRVTLVQNPAAGQGAAAQKQFQRALEQAGYEVTAVDPDHGLGKSLARRTDVVIAAGGDGTVLGVARRLVRSKIPLMILPLGTANNLANSVGVAPEVEGLLATLEDPLERDLDIGLATGSWGERYFCESAGVGLFCDLLKDVVDESDKSPAHAVRVLGDFLTKYKPRRFELSIDGDDASGEYLMVEVMNAKLLGPNLVLSQHASPWDEQLDVVLVRQKDKQRLATYLMQLESDPHAPPPKFETRRCSHVSLRLEGEALRIDDSLRPRKGAMSSHFADLRLLPGAVRLWLPQTKKPLRALKRH</sequence>
<evidence type="ECO:0000256" key="2">
    <source>
        <dbReference type="ARBA" id="ARBA00022741"/>
    </source>
</evidence>
<dbReference type="Proteomes" id="UP000249061">
    <property type="component" value="Unassembled WGS sequence"/>
</dbReference>
<dbReference type="Gene3D" id="2.60.200.40">
    <property type="match status" value="1"/>
</dbReference>
<comment type="caution">
    <text evidence="6">The sequence shown here is derived from an EMBL/GenBank/DDBJ whole genome shotgun (WGS) entry which is preliminary data.</text>
</comment>
<dbReference type="InterPro" id="IPR001206">
    <property type="entry name" value="Diacylglycerol_kinase_cat_dom"/>
</dbReference>
<dbReference type="Pfam" id="PF00781">
    <property type="entry name" value="DAGK_cat"/>
    <property type="match status" value="1"/>
</dbReference>
<dbReference type="InterPro" id="IPR050187">
    <property type="entry name" value="Lipid_Phosphate_FormReg"/>
</dbReference>
<dbReference type="GO" id="GO:0005524">
    <property type="term" value="F:ATP binding"/>
    <property type="evidence" value="ECO:0007669"/>
    <property type="project" value="UniProtKB-KW"/>
</dbReference>
<dbReference type="SMART" id="SM00046">
    <property type="entry name" value="DAGKc"/>
    <property type="match status" value="1"/>
</dbReference>
<evidence type="ECO:0000256" key="4">
    <source>
        <dbReference type="ARBA" id="ARBA00022840"/>
    </source>
</evidence>
<dbReference type="GO" id="GO:0016301">
    <property type="term" value="F:kinase activity"/>
    <property type="evidence" value="ECO:0007669"/>
    <property type="project" value="UniProtKB-KW"/>
</dbReference>
<keyword evidence="1" id="KW-0808">Transferase</keyword>
<accession>A0A2W5T208</accession>
<evidence type="ECO:0000259" key="5">
    <source>
        <dbReference type="PROSITE" id="PS50146"/>
    </source>
</evidence>
<keyword evidence="2" id="KW-0547">Nucleotide-binding</keyword>
<dbReference type="PROSITE" id="PS50146">
    <property type="entry name" value="DAGK"/>
    <property type="match status" value="1"/>
</dbReference>
<dbReference type="Gene3D" id="3.40.50.10330">
    <property type="entry name" value="Probable inorganic polyphosphate/atp-NAD kinase, domain 1"/>
    <property type="match status" value="1"/>
</dbReference>
<evidence type="ECO:0000256" key="3">
    <source>
        <dbReference type="ARBA" id="ARBA00022777"/>
    </source>
</evidence>
<dbReference type="InterPro" id="IPR045540">
    <property type="entry name" value="YegS/DAGK_C"/>
</dbReference>
<dbReference type="PANTHER" id="PTHR12358:SF54">
    <property type="entry name" value="SPHINGOSINE KINASE RELATED PROTEIN"/>
    <property type="match status" value="1"/>
</dbReference>
<evidence type="ECO:0000313" key="6">
    <source>
        <dbReference type="EMBL" id="PZR05986.1"/>
    </source>
</evidence>
<feature type="domain" description="DAGKc" evidence="5">
    <location>
        <begin position="1"/>
        <end position="122"/>
    </location>
</feature>
<dbReference type="SUPFAM" id="SSF111331">
    <property type="entry name" value="NAD kinase/diacylglycerol kinase-like"/>
    <property type="match status" value="1"/>
</dbReference>
<dbReference type="InterPro" id="IPR016064">
    <property type="entry name" value="NAD/diacylglycerol_kinase_sf"/>
</dbReference>
<name>A0A2W5T208_9BACT</name>
<protein>
    <recommendedName>
        <fullName evidence="5">DAGKc domain-containing protein</fullName>
    </recommendedName>
</protein>
<gene>
    <name evidence="6" type="ORF">DI536_31495</name>
</gene>
<organism evidence="6 7">
    <name type="scientific">Archangium gephyra</name>
    <dbReference type="NCBI Taxonomy" id="48"/>
    <lineage>
        <taxon>Bacteria</taxon>
        <taxon>Pseudomonadati</taxon>
        <taxon>Myxococcota</taxon>
        <taxon>Myxococcia</taxon>
        <taxon>Myxococcales</taxon>
        <taxon>Cystobacterineae</taxon>
        <taxon>Archangiaceae</taxon>
        <taxon>Archangium</taxon>
    </lineage>
</organism>
<dbReference type="Pfam" id="PF19279">
    <property type="entry name" value="YegS_C"/>
    <property type="match status" value="1"/>
</dbReference>